<dbReference type="Gene3D" id="1.10.10.1710">
    <property type="entry name" value="Deoxyribodipyrimidine photolyase-related"/>
    <property type="match status" value="1"/>
</dbReference>
<keyword evidence="1" id="KW-0456">Lyase</keyword>
<evidence type="ECO:0000313" key="1">
    <source>
        <dbReference type="EMBL" id="AGB50007.1"/>
    </source>
</evidence>
<dbReference type="InterPro" id="IPR007357">
    <property type="entry name" value="PhrB-like"/>
</dbReference>
<protein>
    <submittedName>
        <fullName evidence="1">Deoxyribodipyrimidine photolyase-related protein</fullName>
    </submittedName>
</protein>
<dbReference type="InterPro" id="IPR036134">
    <property type="entry name" value="Crypto/Photolyase_FAD-like_sf"/>
</dbReference>
<dbReference type="InterPro" id="IPR014729">
    <property type="entry name" value="Rossmann-like_a/b/a_fold"/>
</dbReference>
<evidence type="ECO:0000313" key="2">
    <source>
        <dbReference type="Proteomes" id="UP000010866"/>
    </source>
</evidence>
<organism evidence="1 2">
    <name type="scientific">Methanomethylovorans hollandica (strain DSM 15978 / NBRC 107637 / DMS1)</name>
    <dbReference type="NCBI Taxonomy" id="867904"/>
    <lineage>
        <taxon>Archaea</taxon>
        <taxon>Methanobacteriati</taxon>
        <taxon>Methanobacteriota</taxon>
        <taxon>Stenosarchaea group</taxon>
        <taxon>Methanomicrobia</taxon>
        <taxon>Methanosarcinales</taxon>
        <taxon>Methanosarcinaceae</taxon>
        <taxon>Methanomethylovorans</taxon>
    </lineage>
</organism>
<dbReference type="Proteomes" id="UP000010866">
    <property type="component" value="Chromosome"/>
</dbReference>
<dbReference type="EMBL" id="CP003362">
    <property type="protein sequence ID" value="AGB50007.1"/>
    <property type="molecule type" value="Genomic_DNA"/>
</dbReference>
<dbReference type="STRING" id="867904.Metho_1827"/>
<dbReference type="PANTHER" id="PTHR38657:SF1">
    <property type="entry name" value="SLR1343 PROTEIN"/>
    <property type="match status" value="1"/>
</dbReference>
<dbReference type="Gene3D" id="1.25.40.80">
    <property type="match status" value="1"/>
</dbReference>
<dbReference type="AlphaFoldDB" id="L0KX37"/>
<name>L0KX37_METHD</name>
<proteinExistence type="predicted"/>
<keyword evidence="2" id="KW-1185">Reference proteome</keyword>
<sequence length="487" mass="57137">MPGNCLYSSTEQLKPDRHTLFFMAEDFGLCSRYRYHKHKLVLILSSMRSYRDMLLHEHAVTYFDITDGRPYEEKLLDILEEHGIKHVVTYELDDDLFASGIRQFCEQHGVRLEFVDNPGFLTNIREFKEYRDGRTKLLMNNFYIWQRKRLHILVDEGMTPAGGVWSLDYENRKKIPKGIQIPPIRFADWTAHTKEVTELVEQLFPENPGDVSNFYLPTTREASLDWMEDFLAERFRFFGPYEDAIAANEHFLFHSLLSPLINLGLLTPDEVVQRAIAYSKDNGDVPMSGLEGFVRQIIGWREFVRGMYHSSKLRGNFFENNGLLDERWYHGTLGIEPVDITIKKVMHKGYCHHIERLMILGNFMLLCGIHPDEVYRWFMELFVDAADWVMVPNVYGMSQFADGGSLATKPYISGSAYILKMSDYKKGRWCEIWDGLYWRFIDRHRDVLRNNFRMGMMIAAYDRMPEQRKDELIQAGEGFLSTISQKQ</sequence>
<dbReference type="RefSeq" id="WP_015325172.1">
    <property type="nucleotide sequence ID" value="NC_019977.1"/>
</dbReference>
<dbReference type="InterPro" id="IPR052551">
    <property type="entry name" value="UV-DNA_repair_photolyase"/>
</dbReference>
<dbReference type="HOGENOM" id="CLU_031632_1_0_2"/>
<dbReference type="PANTHER" id="PTHR38657">
    <property type="entry name" value="SLR1343 PROTEIN"/>
    <property type="match status" value="1"/>
</dbReference>
<dbReference type="KEGG" id="mhz:Metho_1827"/>
<dbReference type="Gene3D" id="1.10.579.10">
    <property type="entry name" value="DNA Cyclobutane Dipyrimidine Photolyase, subunit A, domain 3"/>
    <property type="match status" value="1"/>
</dbReference>
<accession>L0KX37</accession>
<reference evidence="2" key="1">
    <citation type="submission" date="2012-02" db="EMBL/GenBank/DDBJ databases">
        <title>Complete sequence of chromosome of Methanomethylovorans hollandica DSM 15978.</title>
        <authorList>
            <person name="Lucas S."/>
            <person name="Copeland A."/>
            <person name="Lapidus A."/>
            <person name="Glavina del Rio T."/>
            <person name="Dalin E."/>
            <person name="Tice H."/>
            <person name="Bruce D."/>
            <person name="Goodwin L."/>
            <person name="Pitluck S."/>
            <person name="Peters L."/>
            <person name="Mikhailova N."/>
            <person name="Held B."/>
            <person name="Kyrpides N."/>
            <person name="Mavromatis K."/>
            <person name="Ivanova N."/>
            <person name="Brettin T."/>
            <person name="Detter J.C."/>
            <person name="Han C."/>
            <person name="Larimer F."/>
            <person name="Land M."/>
            <person name="Hauser L."/>
            <person name="Markowitz V."/>
            <person name="Cheng J.-F."/>
            <person name="Hugenholtz P."/>
            <person name="Woyke T."/>
            <person name="Wu D."/>
            <person name="Spring S."/>
            <person name="Schroeder M."/>
            <person name="Brambilla E."/>
            <person name="Klenk H.-P."/>
            <person name="Eisen J.A."/>
        </authorList>
    </citation>
    <scope>NUCLEOTIDE SEQUENCE [LARGE SCALE GENOMIC DNA]</scope>
    <source>
        <strain evidence="2">DSM 15978 / NBRC 107637 / DMS1</strain>
    </source>
</reference>
<dbReference type="GO" id="GO:0016829">
    <property type="term" value="F:lyase activity"/>
    <property type="evidence" value="ECO:0007669"/>
    <property type="project" value="UniProtKB-KW"/>
</dbReference>
<dbReference type="SUPFAM" id="SSF48173">
    <property type="entry name" value="Cryptochrome/photolyase FAD-binding domain"/>
    <property type="match status" value="1"/>
</dbReference>
<gene>
    <name evidence="1" type="ordered locus">Metho_1827</name>
</gene>
<dbReference type="Gene3D" id="3.40.50.620">
    <property type="entry name" value="HUPs"/>
    <property type="match status" value="1"/>
</dbReference>
<dbReference type="Pfam" id="PF04244">
    <property type="entry name" value="DPRP"/>
    <property type="match status" value="1"/>
</dbReference>
<dbReference type="GeneID" id="14406340"/>